<dbReference type="InterPro" id="IPR015376">
    <property type="entry name" value="Znr_NADH_PPase"/>
</dbReference>
<keyword evidence="12" id="KW-1185">Reference proteome</keyword>
<dbReference type="RefSeq" id="WP_109587149.1">
    <property type="nucleotide sequence ID" value="NZ_JAXEIU010000011.1"/>
</dbReference>
<keyword evidence="6" id="KW-0378">Hydrolase</keyword>
<evidence type="ECO:0000313" key="12">
    <source>
        <dbReference type="Proteomes" id="UP000245523"/>
    </source>
</evidence>
<accession>A0ABX5LRE5</accession>
<dbReference type="CDD" id="cd03429">
    <property type="entry name" value="NUDIX_NADH_pyrophosphatase_Nudt13"/>
    <property type="match status" value="1"/>
</dbReference>
<evidence type="ECO:0000256" key="9">
    <source>
        <dbReference type="ARBA" id="ARBA00023679"/>
    </source>
</evidence>
<evidence type="ECO:0000259" key="10">
    <source>
        <dbReference type="PROSITE" id="PS51462"/>
    </source>
</evidence>
<comment type="similarity">
    <text evidence="3">Belongs to the Nudix hydrolase family. NudC subfamily.</text>
</comment>
<dbReference type="Pfam" id="PF09297">
    <property type="entry name" value="Zn_ribbon_NUD"/>
    <property type="match status" value="1"/>
</dbReference>
<evidence type="ECO:0000256" key="8">
    <source>
        <dbReference type="ARBA" id="ARBA00023027"/>
    </source>
</evidence>
<comment type="catalytic activity">
    <reaction evidence="9">
        <text>a 5'-end NAD(+)-phospho-ribonucleoside in mRNA + H2O = a 5'-end phospho-adenosine-phospho-ribonucleoside in mRNA + beta-nicotinamide D-ribonucleotide + 2 H(+)</text>
        <dbReference type="Rhea" id="RHEA:60876"/>
        <dbReference type="Rhea" id="RHEA-COMP:15698"/>
        <dbReference type="Rhea" id="RHEA-COMP:15719"/>
        <dbReference type="ChEBI" id="CHEBI:14649"/>
        <dbReference type="ChEBI" id="CHEBI:15377"/>
        <dbReference type="ChEBI" id="CHEBI:15378"/>
        <dbReference type="ChEBI" id="CHEBI:144029"/>
        <dbReference type="ChEBI" id="CHEBI:144051"/>
    </reaction>
    <physiologicalReaction direction="left-to-right" evidence="9">
        <dbReference type="Rhea" id="RHEA:60877"/>
    </physiologicalReaction>
</comment>
<keyword evidence="8" id="KW-0520">NAD</keyword>
<dbReference type="PANTHER" id="PTHR42904:SF6">
    <property type="entry name" value="NAD-CAPPED RNA HYDROLASE NUDT12"/>
    <property type="match status" value="1"/>
</dbReference>
<dbReference type="NCBIfam" id="NF001299">
    <property type="entry name" value="PRK00241.1"/>
    <property type="match status" value="1"/>
</dbReference>
<protein>
    <recommendedName>
        <fullName evidence="4">NAD(+) diphosphatase</fullName>
        <ecNumber evidence="4">3.6.1.22</ecNumber>
    </recommendedName>
</protein>
<dbReference type="Gene3D" id="3.90.79.20">
    <property type="match status" value="1"/>
</dbReference>
<comment type="cofactor">
    <cofactor evidence="1">
        <name>Mg(2+)</name>
        <dbReference type="ChEBI" id="CHEBI:18420"/>
    </cofactor>
</comment>
<evidence type="ECO:0000256" key="3">
    <source>
        <dbReference type="ARBA" id="ARBA00009595"/>
    </source>
</evidence>
<dbReference type="InterPro" id="IPR015797">
    <property type="entry name" value="NUDIX_hydrolase-like_dom_sf"/>
</dbReference>
<evidence type="ECO:0000256" key="2">
    <source>
        <dbReference type="ARBA" id="ARBA00001947"/>
    </source>
</evidence>
<dbReference type="EC" id="3.6.1.22" evidence="4"/>
<evidence type="ECO:0000256" key="4">
    <source>
        <dbReference type="ARBA" id="ARBA00012381"/>
    </source>
</evidence>
<dbReference type="EMBL" id="QGHD01000002">
    <property type="protein sequence ID" value="PWL03848.1"/>
    <property type="molecule type" value="Genomic_DNA"/>
</dbReference>
<dbReference type="PANTHER" id="PTHR42904">
    <property type="entry name" value="NUDIX HYDROLASE, NUDC SUBFAMILY"/>
    <property type="match status" value="1"/>
</dbReference>
<keyword evidence="5" id="KW-0479">Metal-binding</keyword>
<dbReference type="InterPro" id="IPR000086">
    <property type="entry name" value="NUDIX_hydrolase_dom"/>
</dbReference>
<organism evidence="11 12">
    <name type="scientific">Hallerella porci</name>
    <dbReference type="NCBI Taxonomy" id="1945871"/>
    <lineage>
        <taxon>Bacteria</taxon>
        <taxon>Pseudomonadati</taxon>
        <taxon>Fibrobacterota</taxon>
        <taxon>Fibrobacteria</taxon>
        <taxon>Fibrobacterales</taxon>
        <taxon>Fibrobacteraceae</taxon>
        <taxon>Hallerella</taxon>
    </lineage>
</organism>
<sequence length="278" mass="31310">MMYEIAPQVMHIEFRVQSAKNSDYVIYTKRNLVLLKKNADDYEIPKVADAEAIMPGISKTFHYLFSIDEVAYFSSDGNFAAGNENFELIKDRIFRKMQNLPIAFGGAVASHISRWEQSNRFCGHCGEPMTRKADERAFVCKECGNTVYGKICPVVITSVTWNDKLLMAHNLDNPDPKPYLISGFVEMGESLEQAAAREVKEETGISIKNIRYIGSEPWPFSNSLIAGFTAELDGSPEITMQQSELSEAKWVERSEIGEYTGRLSISGTMIKRFKEGTL</sequence>
<dbReference type="InterPro" id="IPR020084">
    <property type="entry name" value="NUDIX_hydrolase_CS"/>
</dbReference>
<reference evidence="11 12" key="1">
    <citation type="submission" date="2018-05" db="EMBL/GenBank/DDBJ databases">
        <title>Animal gut microbial communities from fecal samples from Wisconsin, USA.</title>
        <authorList>
            <person name="Neumann A."/>
        </authorList>
    </citation>
    <scope>NUCLEOTIDE SEQUENCE [LARGE SCALE GENOMIC DNA]</scope>
    <source>
        <strain evidence="11 12">UWS4</strain>
    </source>
</reference>
<dbReference type="InterPro" id="IPR049734">
    <property type="entry name" value="NudC-like_C"/>
</dbReference>
<feature type="domain" description="Nudix hydrolase" evidence="10">
    <location>
        <begin position="149"/>
        <end position="275"/>
    </location>
</feature>
<evidence type="ECO:0000256" key="7">
    <source>
        <dbReference type="ARBA" id="ARBA00022842"/>
    </source>
</evidence>
<name>A0ABX5LRE5_9BACT</name>
<evidence type="ECO:0000256" key="1">
    <source>
        <dbReference type="ARBA" id="ARBA00001946"/>
    </source>
</evidence>
<dbReference type="PROSITE" id="PS51462">
    <property type="entry name" value="NUDIX"/>
    <property type="match status" value="1"/>
</dbReference>
<dbReference type="PROSITE" id="PS00893">
    <property type="entry name" value="NUDIX_BOX"/>
    <property type="match status" value="1"/>
</dbReference>
<dbReference type="Pfam" id="PF00293">
    <property type="entry name" value="NUDIX"/>
    <property type="match status" value="1"/>
</dbReference>
<evidence type="ECO:0000256" key="5">
    <source>
        <dbReference type="ARBA" id="ARBA00022723"/>
    </source>
</evidence>
<dbReference type="InterPro" id="IPR050241">
    <property type="entry name" value="NAD-cap_RNA_hydrolase_NudC"/>
</dbReference>
<evidence type="ECO:0000256" key="6">
    <source>
        <dbReference type="ARBA" id="ARBA00022801"/>
    </source>
</evidence>
<dbReference type="SUPFAM" id="SSF55811">
    <property type="entry name" value="Nudix"/>
    <property type="match status" value="1"/>
</dbReference>
<gene>
    <name evidence="11" type="ORF">B0H50_10219</name>
</gene>
<dbReference type="Gene3D" id="3.90.79.10">
    <property type="entry name" value="Nucleoside Triphosphate Pyrophosphohydrolase"/>
    <property type="match status" value="1"/>
</dbReference>
<proteinExistence type="inferred from homology"/>
<keyword evidence="7" id="KW-0460">Magnesium</keyword>
<evidence type="ECO:0000313" key="11">
    <source>
        <dbReference type="EMBL" id="PWL03848.1"/>
    </source>
</evidence>
<comment type="caution">
    <text evidence="11">The sequence shown here is derived from an EMBL/GenBank/DDBJ whole genome shotgun (WGS) entry which is preliminary data.</text>
</comment>
<comment type="cofactor">
    <cofactor evidence="2">
        <name>Zn(2+)</name>
        <dbReference type="ChEBI" id="CHEBI:29105"/>
    </cofactor>
</comment>
<dbReference type="Proteomes" id="UP000245523">
    <property type="component" value="Unassembled WGS sequence"/>
</dbReference>